<dbReference type="AlphaFoldDB" id="A0A8C6WZA9"/>
<accession>A0A8C6WZA9</accession>
<organism evidence="1 2">
    <name type="scientific">Neogobius melanostomus</name>
    <name type="common">round goby</name>
    <dbReference type="NCBI Taxonomy" id="47308"/>
    <lineage>
        <taxon>Eukaryota</taxon>
        <taxon>Metazoa</taxon>
        <taxon>Chordata</taxon>
        <taxon>Craniata</taxon>
        <taxon>Vertebrata</taxon>
        <taxon>Euteleostomi</taxon>
        <taxon>Actinopterygii</taxon>
        <taxon>Neopterygii</taxon>
        <taxon>Teleostei</taxon>
        <taxon>Neoteleostei</taxon>
        <taxon>Acanthomorphata</taxon>
        <taxon>Gobiaria</taxon>
        <taxon>Gobiiformes</taxon>
        <taxon>Gobioidei</taxon>
        <taxon>Gobiidae</taxon>
        <taxon>Benthophilinae</taxon>
        <taxon>Neogobiini</taxon>
        <taxon>Neogobius</taxon>
    </lineage>
</organism>
<protein>
    <submittedName>
        <fullName evidence="1">Uncharacterized protein</fullName>
    </submittedName>
</protein>
<reference evidence="1" key="2">
    <citation type="submission" date="2025-09" db="UniProtKB">
        <authorList>
            <consortium name="Ensembl"/>
        </authorList>
    </citation>
    <scope>IDENTIFICATION</scope>
</reference>
<reference evidence="1" key="1">
    <citation type="submission" date="2025-08" db="UniProtKB">
        <authorList>
            <consortium name="Ensembl"/>
        </authorList>
    </citation>
    <scope>IDENTIFICATION</scope>
</reference>
<keyword evidence="2" id="KW-1185">Reference proteome</keyword>
<name>A0A8C6WZA9_9GOBI</name>
<proteinExistence type="predicted"/>
<dbReference type="Ensembl" id="ENSNMLT00000047305.1">
    <property type="protein sequence ID" value="ENSNMLP00000042588.1"/>
    <property type="gene ID" value="ENSNMLG00000025945.1"/>
</dbReference>
<evidence type="ECO:0000313" key="1">
    <source>
        <dbReference type="Ensembl" id="ENSNMLP00000042588.1"/>
    </source>
</evidence>
<dbReference type="Proteomes" id="UP000694523">
    <property type="component" value="Unplaced"/>
</dbReference>
<sequence length="132" mass="13769">PSPSSSTASTPQLLFQPDAFSHISQHSPSLSQLQALADSQAMAPVVSVSQDFLQTHRMGLLAGAPAVTPASTFPTYPSLSAGLQPSSRALPLQGPISMQMALAAEPRHCLSMAYSSGYLGGHHTFTAGCFDR</sequence>
<evidence type="ECO:0000313" key="2">
    <source>
        <dbReference type="Proteomes" id="UP000694523"/>
    </source>
</evidence>